<dbReference type="InterPro" id="IPR010982">
    <property type="entry name" value="Lambda_DNA-bd_dom_sf"/>
</dbReference>
<reference evidence="3" key="1">
    <citation type="submission" date="2020-02" db="EMBL/GenBank/DDBJ databases">
        <authorList>
            <person name="Meier V. D."/>
        </authorList>
    </citation>
    <scope>NUCLEOTIDE SEQUENCE</scope>
    <source>
        <strain evidence="3">AVDCRST_MAG58</strain>
    </source>
</reference>
<dbReference type="Gene3D" id="1.10.260.40">
    <property type="entry name" value="lambda repressor-like DNA-binding domains"/>
    <property type="match status" value="1"/>
</dbReference>
<sequence length="154" mass="17512">MIDREKLTEEILAEERVYAPMHPGRVLELEWLEPLGMSVNRLAGAIGVPRQRLNEVVRGRRAISADTALRLARWSGMRANFWLGLQARYDLEMAEWKEGARIEREVTPLAMAQHKRWSSAGSRALARSAPASLADSHLRADYLRGFETTTSRTR</sequence>
<dbReference type="PANTHER" id="PTHR36924:SF1">
    <property type="entry name" value="ANTITOXIN HIGA-1"/>
    <property type="match status" value="1"/>
</dbReference>
<organism evidence="3">
    <name type="scientific">uncultured Rubrobacteraceae bacterium</name>
    <dbReference type="NCBI Taxonomy" id="349277"/>
    <lineage>
        <taxon>Bacteria</taxon>
        <taxon>Bacillati</taxon>
        <taxon>Actinomycetota</taxon>
        <taxon>Rubrobacteria</taxon>
        <taxon>Rubrobacterales</taxon>
        <taxon>Rubrobacteraceae</taxon>
        <taxon>environmental samples</taxon>
    </lineage>
</organism>
<dbReference type="AlphaFoldDB" id="A0A6J4QX92"/>
<dbReference type="PROSITE" id="PS50943">
    <property type="entry name" value="HTH_CROC1"/>
    <property type="match status" value="1"/>
</dbReference>
<proteinExistence type="predicted"/>
<feature type="domain" description="HTH cro/C1-type" evidence="2">
    <location>
        <begin position="35"/>
        <end position="73"/>
    </location>
</feature>
<name>A0A6J4QX92_9ACTN</name>
<dbReference type="SUPFAM" id="SSF47413">
    <property type="entry name" value="lambda repressor-like DNA-binding domains"/>
    <property type="match status" value="1"/>
</dbReference>
<dbReference type="NCBIfam" id="TIGR02607">
    <property type="entry name" value="antidote_HigA"/>
    <property type="match status" value="1"/>
</dbReference>
<dbReference type="CDD" id="cd00093">
    <property type="entry name" value="HTH_XRE"/>
    <property type="match status" value="1"/>
</dbReference>
<keyword evidence="1" id="KW-0238">DNA-binding</keyword>
<dbReference type="PANTHER" id="PTHR36924">
    <property type="entry name" value="ANTITOXIN HIGA-1"/>
    <property type="match status" value="1"/>
</dbReference>
<dbReference type="GO" id="GO:0003677">
    <property type="term" value="F:DNA binding"/>
    <property type="evidence" value="ECO:0007669"/>
    <property type="project" value="UniProtKB-KW"/>
</dbReference>
<dbReference type="InterPro" id="IPR013430">
    <property type="entry name" value="Toxin_antidote_HigA"/>
</dbReference>
<evidence type="ECO:0000259" key="2">
    <source>
        <dbReference type="PROSITE" id="PS50943"/>
    </source>
</evidence>
<dbReference type="InterPro" id="IPR001387">
    <property type="entry name" value="Cro/C1-type_HTH"/>
</dbReference>
<dbReference type="Pfam" id="PF01381">
    <property type="entry name" value="HTH_3"/>
    <property type="match status" value="1"/>
</dbReference>
<evidence type="ECO:0000256" key="1">
    <source>
        <dbReference type="ARBA" id="ARBA00023125"/>
    </source>
</evidence>
<dbReference type="EMBL" id="CADCVF010000039">
    <property type="protein sequence ID" value="CAA9457637.1"/>
    <property type="molecule type" value="Genomic_DNA"/>
</dbReference>
<protein>
    <submittedName>
        <fullName evidence="3">Antitoxin HigA</fullName>
    </submittedName>
</protein>
<gene>
    <name evidence="3" type="ORF">AVDCRST_MAG58-1751</name>
</gene>
<evidence type="ECO:0000313" key="3">
    <source>
        <dbReference type="EMBL" id="CAA9457637.1"/>
    </source>
</evidence>
<accession>A0A6J4QX92</accession>